<accession>A0A4S8KJ62</accession>
<dbReference type="AlphaFoldDB" id="A0A4S8KJ62"/>
<organism evidence="2 3">
    <name type="scientific">Dendrothele bispora (strain CBS 962.96)</name>
    <dbReference type="NCBI Taxonomy" id="1314807"/>
    <lineage>
        <taxon>Eukaryota</taxon>
        <taxon>Fungi</taxon>
        <taxon>Dikarya</taxon>
        <taxon>Basidiomycota</taxon>
        <taxon>Agaricomycotina</taxon>
        <taxon>Agaricomycetes</taxon>
        <taxon>Agaricomycetidae</taxon>
        <taxon>Agaricales</taxon>
        <taxon>Agaricales incertae sedis</taxon>
        <taxon>Dendrothele</taxon>
    </lineage>
</organism>
<dbReference type="EMBL" id="ML181980">
    <property type="protein sequence ID" value="THU75522.1"/>
    <property type="molecule type" value="Genomic_DNA"/>
</dbReference>
<keyword evidence="3" id="KW-1185">Reference proteome</keyword>
<protein>
    <submittedName>
        <fullName evidence="2">Uncharacterized protein</fullName>
    </submittedName>
</protein>
<sequence length="124" mass="13480">MSGTVPPPHPQISSSFCPDRNSRHFNDYSFTIPPPTAPMLEEEEELEELELVEEVITMSGASGTEEVTTVGMKGGGGVVELSLLVPSSLVIELSGRAWVQESEGGRLLVNDDGDVVRKRIEELR</sequence>
<evidence type="ECO:0000256" key="1">
    <source>
        <dbReference type="SAM" id="MobiDB-lite"/>
    </source>
</evidence>
<feature type="compositionally biased region" description="Pro residues" evidence="1">
    <location>
        <begin position="1"/>
        <end position="10"/>
    </location>
</feature>
<dbReference type="Proteomes" id="UP000297245">
    <property type="component" value="Unassembled WGS sequence"/>
</dbReference>
<reference evidence="2 3" key="1">
    <citation type="journal article" date="2019" name="Nat. Ecol. Evol.">
        <title>Megaphylogeny resolves global patterns of mushroom evolution.</title>
        <authorList>
            <person name="Varga T."/>
            <person name="Krizsan K."/>
            <person name="Foldi C."/>
            <person name="Dima B."/>
            <person name="Sanchez-Garcia M."/>
            <person name="Sanchez-Ramirez S."/>
            <person name="Szollosi G.J."/>
            <person name="Szarkandi J.G."/>
            <person name="Papp V."/>
            <person name="Albert L."/>
            <person name="Andreopoulos W."/>
            <person name="Angelini C."/>
            <person name="Antonin V."/>
            <person name="Barry K.W."/>
            <person name="Bougher N.L."/>
            <person name="Buchanan P."/>
            <person name="Buyck B."/>
            <person name="Bense V."/>
            <person name="Catcheside P."/>
            <person name="Chovatia M."/>
            <person name="Cooper J."/>
            <person name="Damon W."/>
            <person name="Desjardin D."/>
            <person name="Finy P."/>
            <person name="Geml J."/>
            <person name="Haridas S."/>
            <person name="Hughes K."/>
            <person name="Justo A."/>
            <person name="Karasinski D."/>
            <person name="Kautmanova I."/>
            <person name="Kiss B."/>
            <person name="Kocsube S."/>
            <person name="Kotiranta H."/>
            <person name="LaButti K.M."/>
            <person name="Lechner B.E."/>
            <person name="Liimatainen K."/>
            <person name="Lipzen A."/>
            <person name="Lukacs Z."/>
            <person name="Mihaltcheva S."/>
            <person name="Morgado L.N."/>
            <person name="Niskanen T."/>
            <person name="Noordeloos M.E."/>
            <person name="Ohm R.A."/>
            <person name="Ortiz-Santana B."/>
            <person name="Ovrebo C."/>
            <person name="Racz N."/>
            <person name="Riley R."/>
            <person name="Savchenko A."/>
            <person name="Shiryaev A."/>
            <person name="Soop K."/>
            <person name="Spirin V."/>
            <person name="Szebenyi C."/>
            <person name="Tomsovsky M."/>
            <person name="Tulloss R.E."/>
            <person name="Uehling J."/>
            <person name="Grigoriev I.V."/>
            <person name="Vagvolgyi C."/>
            <person name="Papp T."/>
            <person name="Martin F.M."/>
            <person name="Miettinen O."/>
            <person name="Hibbett D.S."/>
            <person name="Nagy L.G."/>
        </authorList>
    </citation>
    <scope>NUCLEOTIDE SEQUENCE [LARGE SCALE GENOMIC DNA]</scope>
    <source>
        <strain evidence="2 3">CBS 962.96</strain>
    </source>
</reference>
<proteinExistence type="predicted"/>
<name>A0A4S8KJ62_DENBC</name>
<evidence type="ECO:0000313" key="2">
    <source>
        <dbReference type="EMBL" id="THU75522.1"/>
    </source>
</evidence>
<feature type="region of interest" description="Disordered" evidence="1">
    <location>
        <begin position="1"/>
        <end position="20"/>
    </location>
</feature>
<gene>
    <name evidence="2" type="ORF">K435DRAFT_814257</name>
</gene>
<evidence type="ECO:0000313" key="3">
    <source>
        <dbReference type="Proteomes" id="UP000297245"/>
    </source>
</evidence>